<dbReference type="Proteomes" id="UP001497497">
    <property type="component" value="Unassembled WGS sequence"/>
</dbReference>
<reference evidence="2 3" key="1">
    <citation type="submission" date="2024-04" db="EMBL/GenBank/DDBJ databases">
        <authorList>
            <consortium name="Genoscope - CEA"/>
            <person name="William W."/>
        </authorList>
    </citation>
    <scope>NUCLEOTIDE SEQUENCE [LARGE SCALE GENOMIC DNA]</scope>
</reference>
<evidence type="ECO:0000313" key="2">
    <source>
        <dbReference type="EMBL" id="CAL1547263.1"/>
    </source>
</evidence>
<keyword evidence="1" id="KW-0472">Membrane</keyword>
<keyword evidence="1" id="KW-0812">Transmembrane</keyword>
<keyword evidence="1" id="KW-1133">Transmembrane helix</keyword>
<dbReference type="InterPro" id="IPR003006">
    <property type="entry name" value="Ig/MHC_CS"/>
</dbReference>
<accession>A0AAV2ILV7</accession>
<evidence type="ECO:0000256" key="1">
    <source>
        <dbReference type="SAM" id="Phobius"/>
    </source>
</evidence>
<dbReference type="EMBL" id="CAXITT010000932">
    <property type="protein sequence ID" value="CAL1547263.1"/>
    <property type="molecule type" value="Genomic_DNA"/>
</dbReference>
<name>A0AAV2ILV7_LYMST</name>
<feature type="transmembrane region" description="Helical" evidence="1">
    <location>
        <begin position="193"/>
        <end position="216"/>
    </location>
</feature>
<dbReference type="PROSITE" id="PS00290">
    <property type="entry name" value="IG_MHC"/>
    <property type="match status" value="1"/>
</dbReference>
<sequence length="551" mass="61519">MKYAHIYIQRKSDQIPLLYDDFNLKECVSNQKITCEHVGIFTINVTIRVPASNDYSGAVMSGILVTSNFEKIMSKKHDFPLIMDSNSTSSLLIVNGNKASFNSTVCDITVNDPILNMTYICDSDIKPCLIEITSAGVEKSSSGIYSATYILEKRPHDLNVTIKHATCSLAGECNTLRCRIHKEKEEAPSNKTISVISLSSLAAIVAFGLVLLCIICRKKVKAAFFKLRTTDATDINEERTIPLITQTPNSLNDNPSKKLLDCTCAKNPGHPKFYAFNDFSLDCVDIDYKDEDIITLIKCIAPLTTRVCVGYTSEHRPNSEQDINGMILNYLVMDMEAPRYETGMVIDVQTYLADGSKSPCEISSPCGKVFVLTASTVVYDDSEAEKSSFDLFYGSDRSNVCTIQGTRVGEIERSEGWCVVECDTFDLSLLDRLIRMMNKCQDQMKIVNRKYNTPEHQHTFTCIVSHPHGLPKHVTVGYWKDRVIVSKDRCNVHTRYEYTTLTCTGSAGAFVYIIGVSDISRKCYHVHISSKAETCNYCSIGVEKAPENIDS</sequence>
<gene>
    <name evidence="2" type="ORF">GSLYS_00020588001</name>
</gene>
<organism evidence="2 3">
    <name type="scientific">Lymnaea stagnalis</name>
    <name type="common">Great pond snail</name>
    <name type="synonym">Helix stagnalis</name>
    <dbReference type="NCBI Taxonomy" id="6523"/>
    <lineage>
        <taxon>Eukaryota</taxon>
        <taxon>Metazoa</taxon>
        <taxon>Spiralia</taxon>
        <taxon>Lophotrochozoa</taxon>
        <taxon>Mollusca</taxon>
        <taxon>Gastropoda</taxon>
        <taxon>Heterobranchia</taxon>
        <taxon>Euthyneura</taxon>
        <taxon>Panpulmonata</taxon>
        <taxon>Hygrophila</taxon>
        <taxon>Lymnaeoidea</taxon>
        <taxon>Lymnaeidae</taxon>
        <taxon>Lymnaea</taxon>
    </lineage>
</organism>
<protein>
    <submittedName>
        <fullName evidence="2">Uncharacterized protein</fullName>
    </submittedName>
</protein>
<dbReference type="AlphaFoldDB" id="A0AAV2ILV7"/>
<evidence type="ECO:0000313" key="3">
    <source>
        <dbReference type="Proteomes" id="UP001497497"/>
    </source>
</evidence>
<keyword evidence="3" id="KW-1185">Reference proteome</keyword>
<comment type="caution">
    <text evidence="2">The sequence shown here is derived from an EMBL/GenBank/DDBJ whole genome shotgun (WGS) entry which is preliminary data.</text>
</comment>
<proteinExistence type="predicted"/>